<evidence type="ECO:0000256" key="5">
    <source>
        <dbReference type="ARBA" id="ARBA00022801"/>
    </source>
</evidence>
<keyword evidence="12" id="KW-1185">Reference proteome</keyword>
<dbReference type="OrthoDB" id="43744at2759"/>
<dbReference type="GO" id="GO:0006508">
    <property type="term" value="P:proteolysis"/>
    <property type="evidence" value="ECO:0007669"/>
    <property type="project" value="UniProtKB-KW"/>
</dbReference>
<dbReference type="GO" id="GO:0015074">
    <property type="term" value="P:DNA integration"/>
    <property type="evidence" value="ECO:0007669"/>
    <property type="project" value="InterPro"/>
</dbReference>
<dbReference type="SUPFAM" id="SSF69304">
    <property type="entry name" value="Tricorn protease N-terminal domain"/>
    <property type="match status" value="1"/>
</dbReference>
<proteinExistence type="inferred from homology"/>
<dbReference type="Gene3D" id="2.130.10.10">
    <property type="entry name" value="YVTN repeat-like/Quinoprotein amine dehydrogenase"/>
    <property type="match status" value="1"/>
</dbReference>
<comment type="subcellular location">
    <subcellularLocation>
        <location evidence="1">Cytoplasm</location>
    </subcellularLocation>
</comment>
<evidence type="ECO:0000256" key="4">
    <source>
        <dbReference type="ARBA" id="ARBA00022670"/>
    </source>
</evidence>
<feature type="region of interest" description="Disordered" evidence="9">
    <location>
        <begin position="541"/>
        <end position="574"/>
    </location>
</feature>
<dbReference type="Pfam" id="PF26550">
    <property type="entry name" value="Tricorn_2nd"/>
    <property type="match status" value="1"/>
</dbReference>
<feature type="compositionally biased region" description="Acidic residues" evidence="9">
    <location>
        <begin position="631"/>
        <end position="641"/>
    </location>
</feature>
<dbReference type="CDD" id="cd07562">
    <property type="entry name" value="Peptidase_S41_TRI"/>
    <property type="match status" value="1"/>
</dbReference>
<feature type="compositionally biased region" description="Low complexity" evidence="9">
    <location>
        <begin position="612"/>
        <end position="630"/>
    </location>
</feature>
<dbReference type="Pfam" id="PF14685">
    <property type="entry name" value="PDZ_Tricorn"/>
    <property type="match status" value="1"/>
</dbReference>
<keyword evidence="3" id="KW-0963">Cytoplasm</keyword>
<feature type="compositionally biased region" description="Low complexity" evidence="9">
    <location>
        <begin position="211"/>
        <end position="242"/>
    </location>
</feature>
<dbReference type="Gene3D" id="2.120.10.60">
    <property type="entry name" value="Tricorn protease N-terminal domain"/>
    <property type="match status" value="2"/>
</dbReference>
<dbReference type="Gene3D" id="1.10.443.10">
    <property type="entry name" value="Intergrase catalytic core"/>
    <property type="match status" value="1"/>
</dbReference>
<keyword evidence="8" id="KW-0175">Coiled coil</keyword>
<dbReference type="Pfam" id="PF14684">
    <property type="entry name" value="Tricorn_C1"/>
    <property type="match status" value="1"/>
</dbReference>
<evidence type="ECO:0000313" key="12">
    <source>
        <dbReference type="Proteomes" id="UP000601435"/>
    </source>
</evidence>
<dbReference type="Gene3D" id="2.30.42.10">
    <property type="match status" value="1"/>
</dbReference>
<keyword evidence="5" id="KW-0378">Hydrolase</keyword>
<dbReference type="Gene3D" id="3.30.750.44">
    <property type="match status" value="1"/>
</dbReference>
<evidence type="ECO:0000256" key="8">
    <source>
        <dbReference type="SAM" id="Coils"/>
    </source>
</evidence>
<dbReference type="GO" id="GO:0008236">
    <property type="term" value="F:serine-type peptidase activity"/>
    <property type="evidence" value="ECO:0007669"/>
    <property type="project" value="UniProtKB-KW"/>
</dbReference>
<feature type="region of interest" description="Disordered" evidence="9">
    <location>
        <begin position="3245"/>
        <end position="3282"/>
    </location>
</feature>
<sequence>MAAPEHHLENGGYVRHPTICKGRLAFVVEEDIWLTEYCAKGTQGPKHPRRMTNFGRAAHPLFSPSADYIAFTDSSDLWVLTVKDGRCRRLTWFAMGDLWPAAWKTEQEIAFTSTCEDPFDRSILYTVSTDGTGLSTRQKEPFGEPNFDSVPLRMSQTGASRLELLVQALSARLDLVEQDNRDLRERVTRLEAEGYVLVNDRADTPPGPSGGDPASTSSSSLAPSVALASTSSPPSSSSVPLSDAFRQQVADEIGAYLQRCLAGNNRGGSGREKVNLANRIYVIARDATGKLYDPVCVRYAWRDTQPLVTVGPGPGKQFGDSVFVGFPSKWEAKRAEEAREGEPGLDLRRHALATLTGPDLAYGLLAVRSTVAEAPPWVALVVIGESEAGGLIVALPGRAWHRTQSRRLVPTSSFQLPRGSQVRVVVPEERGEPLEELSVKIWIGRLSSDWARYVEIVEVGTADLELGVTFGESLEAEHADCIPFAPDVVEAAGDRIAYQTAEEEPDGRPAASSEPPTWATRVEELERGMGDVRRGIREILGKLGKPDGEATAKSAAPRPSALRKPAAPATRPGVAGLDPAVVQAARAAGVPESHLEEMAKVVSQSKTRLRDPTPAAKAAPLLPEAGAGPLDETEEEDDVEETLPPPPGGDQVATAIAKLTVIAENLTASKRRAATLEGLLEGGGGPEGSGSAAAGRRNAAALKVLRRALVDHPRELADNMLERMGADFGLARTVPGADRVPITARAWVESRARIQQQFPTTVRMAWILSGVVDALARGDTDEGLARSLVGLAAIEQLSLDRGSWTLAEPMLLEEPAPLSSFHGRQMPTGSEQPFTRLLDARSIELLVYQVKEVDDYLERRRRLGSRRGAPPPSQEDDPEDEDKGAAEEARAAPGVERLMNSLALEKLLPESLEQSVRRRTSRLRAAERHAVNLVVAVLSWLALDCPAAGPAWITLGQPLSGEQRGAVRRLEGSVRVLVRQPLVGPPEMGRVAAKVEAVEQQLGRLETIARRLGRISGHYLSAPDDIDYDSPLPAGSGPSLRSSSSGRPLSGTASCGWGPGSAEAVASTTTTGPEPLKGHSPAPAAFFLEDPAAEHAVCLRLGLEAETVAKPLESGRLKLTGRPVFDPTPHLDPEACSHYRDPAAWMKDPETLTEALPQPKFKATRVERLRVLKMLDDTDRLRFVPASWVDPRFTSGLFAIIKDQDRDRMIMDCRCPNVLESPTGRWIRTMATAASLLTLALDPDEELVMAGEDLKDYYYFFQTPPARLLRNIVVGKLPRDVAATYAGFGHAEDGHAFYYAALNTLPMGDLNAVSYGQTAHVSLLLTHTNVQLAELLTLDSRPPRGKFATGICIDDFVCLERRLKGGGLPKRTTRVMQGMRRGYVQAGLERSEKKAFEGVTKASFWGAAVDGESGDVRALPSRALPVMGYVLEIARLGLSTRALLDLVAGSLVAIFSFRRRLLSMLNLVYSEGRGLPRDMVFSLSPGLRDELMTSAILICTAATNLRARPSPVLVATDASLEWEAGVETELGPVLSREVARHALIKPLWNRLLRPGAARERAVGTLPVSEELPQDEVKAHPLWSKLARALQYGGAWRRPCRLGRHINISEVRAGLQAELRHARRRPKSRLNLAMDSQVALGAVGKGRSSSAAINRELRRSLPAHLGYESYLDLMYFASAENPADDGTRNVPLREPSEKLPGWWPSAVQGDFAELDRWLSERGALPQDALELPPLQELGVIRDRVASRREARQSWWQQPAGRRMRGSPLQLWRTTGEAALPGHVQDLLRAFPERQFLTAGGNRPDLSEKGFLDLYSGSFGAARSLARRSGCWVLTFELRRDASEDLLEPSCQARILRLIAEGAFYCVGGGPVCSSMSRAIRPPVRSRECPSGLPDCRPAMRERVQAGNRHAAFAAAVVREAACVGTDFWIENPAASFLWLQPEWRELVEGAARPGDYFLVDLCRCGCSWRKRTRIYTSTALRGQRLLCTCSGRHQRLSGYCKERRQMWTKVAESYPRPLNGLLAAAATETMRPNGDRRHVSAGDICRCGSLRIGEADHPGPAEQSLEDVQLVSARTQELQARLLADFRVWLASQFSRPARVSLEGCAMAFCAVLRAYGNYLFQSGQPLYKWRHICAYYQKERLALRPYMPMCWDLTTRWERLCPTAHRTPVPFALARAVISLALALGWARFAAVVGLSFFGTARVGEPLRAHRGAILLPSDLLLDELPTCYVRVEAPKTIHRGTGRVQHFVVKEPSFVKFLERLLAGHTLGERLFPASASTFRRRWDHILDKLGIPAVVKLTPGGLRGGGAVYLYQRGTPLADLLWRMRLRSQATLESYLQEVAAVSVLPALTATTRQRIAAAAAVCDVQLELFRPSFSGGTAAVTGERADEILLKATVALFNVCLEGFSGGTAAVTGGEPKKLFEGEYDAIAFGPAGGILVGRHTKDTPRTLWKGYRGGQHGFLWIDVGCGVFGQVEIKDARGEACLNISYVTWQHDRLFFIADPDGSGNVWSTGLDGRDLQKHTCHHFFDVRCLRGDLADDLVYTIGGELWHFNLSTSTAERIWLDFGHCHANLPRGLEASAWIDSVVLHPAGHTVSCLCRGSVHEMALWEGPVVQLLQQQHDVEGKKGLEDADSSRPRTSTHCAVRCVAMEYLFSGRLLTVTEAHLDDGITCEHWAFVLHPPPCRPPDRASADAAAMSPVEILHGFLVDLGSAAQKFTCCEIQGQIQSMTASPAHDAIVIITSRNQMWVMELLSDGQKPSPEDPCAKLDALITAETRLLDSSDWEEGISDPCWSPDGAWICYCRRCFAHGSSVVLINVETSAQTVVADATFSNRCPAFHPEGLYLAFLSARHFAPLEDAVTADLTFASGTELPFLVLLTSDTPNPFERMLASPAKLDEEADPPTDTDSASETLEEPLQVRIDVANIQTRVLQLPVEPGNYTTCMWTAAGQLLYLREKPFASNPYVVEDEDEPQAKNTLFVFDLDKSKEVQLWDNVTSISTSLDCENVLLCAQDEEDAYFVVKAGAGLPEEDVDMSKPGPESGMLDFDRLSIQVVDIEEWRSMFRTVSCFVSEQLFDEQCGGIDWKDTCNRYWAILPRIRSSVEFEDLCGEMLSELGLSHVSFTLGTEDADKIRCKHLGIDVSWLNLEGGGAYRVDEVLRGDVWDKECCGPAARPGVGITEGALILAVNRMRVVEDVSISQMLADTSAEVFLTYVPAQEVPSFAKLQKTFAQHGGADGLRRLRRQSHAAKTHKKHGQAAISGRTVEKGRPRRNRDGRASGKADDFERELAALFKNLEISTEQVCRTARIRTAGANTMRNVRMRDLVEARRRNVHESTHGRVGYLYVPDTTRLGFAEFYRCFAQEASRDALIIDLRCNKGGFASELFLKQLQCGFLGWTVPRPGRMPTRCPELCTSGKLVLLVDENTCSDGEACAEAFRRFKLGVVVGVRTWGGVTSVGASDLDLLDGSQLVLPDSHYFIPGPTGYGLENWGVMPDILSEWPPGGPAGADPQLAEGIAQAMQQLPADCGRPKLPSFPRTRLHRRG</sequence>
<evidence type="ECO:0000256" key="9">
    <source>
        <dbReference type="SAM" id="MobiDB-lite"/>
    </source>
</evidence>
<comment type="similarity">
    <text evidence="2">Belongs to the peptidase S41B family.</text>
</comment>
<feature type="compositionally biased region" description="Low complexity" evidence="9">
    <location>
        <begin position="1030"/>
        <end position="1054"/>
    </location>
</feature>
<keyword evidence="7" id="KW-0233">DNA recombination</keyword>
<feature type="coiled-coil region" evidence="8">
    <location>
        <begin position="159"/>
        <end position="193"/>
    </location>
</feature>
<dbReference type="Pfam" id="PF03572">
    <property type="entry name" value="Peptidase_S41"/>
    <property type="match status" value="1"/>
</dbReference>
<evidence type="ECO:0000256" key="2">
    <source>
        <dbReference type="ARBA" id="ARBA00008524"/>
    </source>
</evidence>
<dbReference type="InterPro" id="IPR011010">
    <property type="entry name" value="DNA_brk_join_enz"/>
</dbReference>
<organism evidence="11 12">
    <name type="scientific">Symbiodinium necroappetens</name>
    <dbReference type="NCBI Taxonomy" id="1628268"/>
    <lineage>
        <taxon>Eukaryota</taxon>
        <taxon>Sar</taxon>
        <taxon>Alveolata</taxon>
        <taxon>Dinophyceae</taxon>
        <taxon>Suessiales</taxon>
        <taxon>Symbiodiniaceae</taxon>
        <taxon>Symbiodinium</taxon>
    </lineage>
</organism>
<dbReference type="InterPro" id="IPR012393">
    <property type="entry name" value="Tricorn_protease"/>
</dbReference>
<dbReference type="InterPro" id="IPR005151">
    <property type="entry name" value="Tail-specific_protease"/>
</dbReference>
<dbReference type="InterPro" id="IPR029045">
    <property type="entry name" value="ClpP/crotonase-like_dom_sf"/>
</dbReference>
<feature type="region of interest" description="Disordered" evidence="9">
    <location>
        <begin position="862"/>
        <end position="892"/>
    </location>
</feature>
<feature type="compositionally biased region" description="Basic and acidic residues" evidence="9">
    <location>
        <begin position="541"/>
        <end position="550"/>
    </location>
</feature>
<evidence type="ECO:0000259" key="10">
    <source>
        <dbReference type="SMART" id="SM00245"/>
    </source>
</evidence>
<feature type="region of interest" description="Disordered" evidence="9">
    <location>
        <begin position="1026"/>
        <end position="1083"/>
    </location>
</feature>
<evidence type="ECO:0000256" key="7">
    <source>
        <dbReference type="ARBA" id="ARBA00023172"/>
    </source>
</evidence>
<feature type="compositionally biased region" description="Basic and acidic residues" evidence="9">
    <location>
        <begin position="3264"/>
        <end position="3282"/>
    </location>
</feature>
<dbReference type="InterPro" id="IPR015943">
    <property type="entry name" value="WD40/YVTN_repeat-like_dom_sf"/>
</dbReference>
<evidence type="ECO:0000256" key="1">
    <source>
        <dbReference type="ARBA" id="ARBA00004496"/>
    </source>
</evidence>
<feature type="region of interest" description="Disordered" evidence="9">
    <location>
        <begin position="2894"/>
        <end position="2915"/>
    </location>
</feature>
<dbReference type="Proteomes" id="UP000601435">
    <property type="component" value="Unassembled WGS sequence"/>
</dbReference>
<evidence type="ECO:0000256" key="6">
    <source>
        <dbReference type="ARBA" id="ARBA00022825"/>
    </source>
</evidence>
<comment type="caution">
    <text evidence="11">The sequence shown here is derived from an EMBL/GenBank/DDBJ whole genome shotgun (WGS) entry which is preliminary data.</text>
</comment>
<evidence type="ECO:0000256" key="3">
    <source>
        <dbReference type="ARBA" id="ARBA00022490"/>
    </source>
</evidence>
<dbReference type="GO" id="GO:0006310">
    <property type="term" value="P:DNA recombination"/>
    <property type="evidence" value="ECO:0007669"/>
    <property type="project" value="UniProtKB-KW"/>
</dbReference>
<dbReference type="SUPFAM" id="SSF69322">
    <property type="entry name" value="Tricorn protease domain 2"/>
    <property type="match status" value="1"/>
</dbReference>
<dbReference type="PANTHER" id="PTHR43253">
    <property type="entry name" value="TRICORN PROTEASE HOMOLOG 2-RELATED"/>
    <property type="match status" value="1"/>
</dbReference>
<protein>
    <submittedName>
        <fullName evidence="11">Tri1 protein</fullName>
    </submittedName>
</protein>
<dbReference type="InterPro" id="IPR029414">
    <property type="entry name" value="Tricorn_PDZ"/>
</dbReference>
<accession>A0A812RIU3</accession>
<feature type="region of interest" description="Disordered" evidence="9">
    <location>
        <begin position="197"/>
        <end position="242"/>
    </location>
</feature>
<dbReference type="InterPro" id="IPR028204">
    <property type="entry name" value="Tricorn_C1"/>
</dbReference>
<keyword evidence="4" id="KW-0645">Protease</keyword>
<feature type="region of interest" description="Disordered" evidence="9">
    <location>
        <begin position="603"/>
        <end position="649"/>
    </location>
</feature>
<reference evidence="11" key="1">
    <citation type="submission" date="2021-02" db="EMBL/GenBank/DDBJ databases">
        <authorList>
            <person name="Dougan E. K."/>
            <person name="Rhodes N."/>
            <person name="Thang M."/>
            <person name="Chan C."/>
        </authorList>
    </citation>
    <scope>NUCLEOTIDE SEQUENCE</scope>
</reference>
<dbReference type="InterPro" id="IPR036034">
    <property type="entry name" value="PDZ_sf"/>
</dbReference>
<dbReference type="SUPFAM" id="SSF56349">
    <property type="entry name" value="DNA breaking-rejoining enzymes"/>
    <property type="match status" value="1"/>
</dbReference>
<dbReference type="EMBL" id="CAJNJA010019242">
    <property type="protein sequence ID" value="CAE7441875.1"/>
    <property type="molecule type" value="Genomic_DNA"/>
</dbReference>
<feature type="domain" description="Tail specific protease" evidence="10">
    <location>
        <begin position="3318"/>
        <end position="3499"/>
    </location>
</feature>
<evidence type="ECO:0000313" key="11">
    <source>
        <dbReference type="EMBL" id="CAE7441875.1"/>
    </source>
</evidence>
<dbReference type="Gene3D" id="3.90.226.10">
    <property type="entry name" value="2-enoyl-CoA Hydratase, Chain A, domain 1"/>
    <property type="match status" value="1"/>
</dbReference>
<dbReference type="SUPFAM" id="SSF52096">
    <property type="entry name" value="ClpP/crotonase"/>
    <property type="match status" value="1"/>
</dbReference>
<dbReference type="PANTHER" id="PTHR43253:SF1">
    <property type="entry name" value="TRICORN PROTEASE HOMOLOG 2-RELATED"/>
    <property type="match status" value="1"/>
</dbReference>
<dbReference type="GO" id="GO:0005737">
    <property type="term" value="C:cytoplasm"/>
    <property type="evidence" value="ECO:0007669"/>
    <property type="project" value="UniProtKB-SubCell"/>
</dbReference>
<gene>
    <name evidence="11" type="primary">tri1</name>
    <name evidence="11" type="ORF">SNEC2469_LOCUS12145</name>
</gene>
<feature type="compositionally biased region" description="Basic residues" evidence="9">
    <location>
        <begin position="3245"/>
        <end position="3256"/>
    </location>
</feature>
<dbReference type="InterPro" id="IPR013762">
    <property type="entry name" value="Integrase-like_cat_sf"/>
</dbReference>
<dbReference type="GO" id="GO:0003677">
    <property type="term" value="F:DNA binding"/>
    <property type="evidence" value="ECO:0007669"/>
    <property type="project" value="InterPro"/>
</dbReference>
<dbReference type="SMART" id="SM00245">
    <property type="entry name" value="TSPc"/>
    <property type="match status" value="1"/>
</dbReference>
<keyword evidence="6" id="KW-0720">Serine protease</keyword>
<name>A0A812RIU3_9DINO</name>